<keyword evidence="1" id="KW-0812">Transmembrane</keyword>
<dbReference type="Proteomes" id="UP000799291">
    <property type="component" value="Unassembled WGS sequence"/>
</dbReference>
<sequence>MNSFISLPGYLNQTFGKDSNDSLTETSNRIALAAAILAAGAFIVAFLQALLQYLSSNSSGYKCGKSAIHMWRHCTTRPKFSFREFRFKKYYAEVNFDCIKVLRMNQQDGRSVVVRFLSEKETFRRSSRLWKFWNRITRSGRRFEVMETGLVRVRRQELTLHQQIKLWWWLRQDHQLPKTPPRASWAQMLMALGIRDTKSLASGKPDIDADSIPANVDVPHQAVKLYDVGILAFAMGFTSVVIRPVAREFRAEGPFGVIVTEEVPTFGRVLRFEGDVHEINKTISRCPTGYILEGSLMLLGKLNFGRYSTPELPMVSFSLDLLASAIRRGWDNEFWNGAHDYFKGYNEVVRSQNSDNKQHPLLAGLLPGESSHFKENIQRAMVTEADQVIGCLGDVRLY</sequence>
<keyword evidence="1" id="KW-1133">Transmembrane helix</keyword>
<feature type="transmembrane region" description="Helical" evidence="1">
    <location>
        <begin position="30"/>
        <end position="51"/>
    </location>
</feature>
<evidence type="ECO:0000256" key="1">
    <source>
        <dbReference type="SAM" id="Phobius"/>
    </source>
</evidence>
<accession>A0A6G1J7C8</accession>
<dbReference type="OrthoDB" id="5404335at2759"/>
<name>A0A6G1J7C8_9PLEO</name>
<dbReference type="EMBL" id="MU005577">
    <property type="protein sequence ID" value="KAF2686121.1"/>
    <property type="molecule type" value="Genomic_DNA"/>
</dbReference>
<evidence type="ECO:0000313" key="2">
    <source>
        <dbReference type="EMBL" id="KAF2686121.1"/>
    </source>
</evidence>
<keyword evidence="1" id="KW-0472">Membrane</keyword>
<gene>
    <name evidence="2" type="ORF">K458DRAFT_363725</name>
</gene>
<dbReference type="AlphaFoldDB" id="A0A6G1J7C8"/>
<organism evidence="2 3">
    <name type="scientific">Lentithecium fluviatile CBS 122367</name>
    <dbReference type="NCBI Taxonomy" id="1168545"/>
    <lineage>
        <taxon>Eukaryota</taxon>
        <taxon>Fungi</taxon>
        <taxon>Dikarya</taxon>
        <taxon>Ascomycota</taxon>
        <taxon>Pezizomycotina</taxon>
        <taxon>Dothideomycetes</taxon>
        <taxon>Pleosporomycetidae</taxon>
        <taxon>Pleosporales</taxon>
        <taxon>Massarineae</taxon>
        <taxon>Lentitheciaceae</taxon>
        <taxon>Lentithecium</taxon>
    </lineage>
</organism>
<keyword evidence="3" id="KW-1185">Reference proteome</keyword>
<proteinExistence type="predicted"/>
<protein>
    <submittedName>
        <fullName evidence="2">Uncharacterized protein</fullName>
    </submittedName>
</protein>
<evidence type="ECO:0000313" key="3">
    <source>
        <dbReference type="Proteomes" id="UP000799291"/>
    </source>
</evidence>
<reference evidence="2" key="1">
    <citation type="journal article" date="2020" name="Stud. Mycol.">
        <title>101 Dothideomycetes genomes: a test case for predicting lifestyles and emergence of pathogens.</title>
        <authorList>
            <person name="Haridas S."/>
            <person name="Albert R."/>
            <person name="Binder M."/>
            <person name="Bloem J."/>
            <person name="Labutti K."/>
            <person name="Salamov A."/>
            <person name="Andreopoulos B."/>
            <person name="Baker S."/>
            <person name="Barry K."/>
            <person name="Bills G."/>
            <person name="Bluhm B."/>
            <person name="Cannon C."/>
            <person name="Castanera R."/>
            <person name="Culley D."/>
            <person name="Daum C."/>
            <person name="Ezra D."/>
            <person name="Gonzalez J."/>
            <person name="Henrissat B."/>
            <person name="Kuo A."/>
            <person name="Liang C."/>
            <person name="Lipzen A."/>
            <person name="Lutzoni F."/>
            <person name="Magnuson J."/>
            <person name="Mondo S."/>
            <person name="Nolan M."/>
            <person name="Ohm R."/>
            <person name="Pangilinan J."/>
            <person name="Park H.-J."/>
            <person name="Ramirez L."/>
            <person name="Alfaro M."/>
            <person name="Sun H."/>
            <person name="Tritt A."/>
            <person name="Yoshinaga Y."/>
            <person name="Zwiers L.-H."/>
            <person name="Turgeon B."/>
            <person name="Goodwin S."/>
            <person name="Spatafora J."/>
            <person name="Crous P."/>
            <person name="Grigoriev I."/>
        </authorList>
    </citation>
    <scope>NUCLEOTIDE SEQUENCE</scope>
    <source>
        <strain evidence="2">CBS 122367</strain>
    </source>
</reference>